<sequence length="298" mass="32554">MNPCVQPFLDPLYDVSLNAARARGVSDIDQEYKAAVIAACAAHKKENRHKGDYRACIRTERHVVKYGSRRELEPELMTHSYVAEYAKTSETPNTPRIAGIGHFVDNNSMYLLIDPIALIDPPPTDLYERICQALIWLTQVPAPPGHSLGPLGGGRLRNGFFKDNRAPQPFPDKETLNAYIQKGYEALYKGVVQAKKPVLPSILDDCVLCVQSDMDVSNFDVDDAGRTVLMDFGAVGWLPESLAALTLGSDKRLKPAAEALGLSGSAKVETLARISSRLKILSDPTLRGHASPYKPAGA</sequence>
<evidence type="ECO:0000313" key="1">
    <source>
        <dbReference type="EMBL" id="KAI0028702.1"/>
    </source>
</evidence>
<name>A0ACB8QAM6_9AGAM</name>
<dbReference type="EMBL" id="MU273729">
    <property type="protein sequence ID" value="KAI0028702.1"/>
    <property type="molecule type" value="Genomic_DNA"/>
</dbReference>
<dbReference type="Proteomes" id="UP000814128">
    <property type="component" value="Unassembled WGS sequence"/>
</dbReference>
<reference evidence="1" key="1">
    <citation type="submission" date="2021-02" db="EMBL/GenBank/DDBJ databases">
        <authorList>
            <consortium name="DOE Joint Genome Institute"/>
            <person name="Ahrendt S."/>
            <person name="Looney B.P."/>
            <person name="Miyauchi S."/>
            <person name="Morin E."/>
            <person name="Drula E."/>
            <person name="Courty P.E."/>
            <person name="Chicoki N."/>
            <person name="Fauchery L."/>
            <person name="Kohler A."/>
            <person name="Kuo A."/>
            <person name="Labutti K."/>
            <person name="Pangilinan J."/>
            <person name="Lipzen A."/>
            <person name="Riley R."/>
            <person name="Andreopoulos W."/>
            <person name="He G."/>
            <person name="Johnson J."/>
            <person name="Barry K.W."/>
            <person name="Grigoriev I.V."/>
            <person name="Nagy L."/>
            <person name="Hibbett D."/>
            <person name="Henrissat B."/>
            <person name="Matheny P.B."/>
            <person name="Labbe J."/>
            <person name="Martin F."/>
        </authorList>
    </citation>
    <scope>NUCLEOTIDE SEQUENCE</scope>
    <source>
        <strain evidence="1">EC-137</strain>
    </source>
</reference>
<keyword evidence="2" id="KW-1185">Reference proteome</keyword>
<evidence type="ECO:0000313" key="2">
    <source>
        <dbReference type="Proteomes" id="UP000814128"/>
    </source>
</evidence>
<comment type="caution">
    <text evidence="1">The sequence shown here is derived from an EMBL/GenBank/DDBJ whole genome shotgun (WGS) entry which is preliminary data.</text>
</comment>
<accession>A0ACB8QAM6</accession>
<proteinExistence type="predicted"/>
<organism evidence="1 2">
    <name type="scientific">Vararia minispora EC-137</name>
    <dbReference type="NCBI Taxonomy" id="1314806"/>
    <lineage>
        <taxon>Eukaryota</taxon>
        <taxon>Fungi</taxon>
        <taxon>Dikarya</taxon>
        <taxon>Basidiomycota</taxon>
        <taxon>Agaricomycotina</taxon>
        <taxon>Agaricomycetes</taxon>
        <taxon>Russulales</taxon>
        <taxon>Lachnocladiaceae</taxon>
        <taxon>Vararia</taxon>
    </lineage>
</organism>
<gene>
    <name evidence="1" type="ORF">K488DRAFT_89467</name>
</gene>
<reference evidence="1" key="2">
    <citation type="journal article" date="2022" name="New Phytol.">
        <title>Evolutionary transition to the ectomycorrhizal habit in the genomes of a hyperdiverse lineage of mushroom-forming fungi.</title>
        <authorList>
            <person name="Looney B."/>
            <person name="Miyauchi S."/>
            <person name="Morin E."/>
            <person name="Drula E."/>
            <person name="Courty P.E."/>
            <person name="Kohler A."/>
            <person name="Kuo A."/>
            <person name="LaButti K."/>
            <person name="Pangilinan J."/>
            <person name="Lipzen A."/>
            <person name="Riley R."/>
            <person name="Andreopoulos W."/>
            <person name="He G."/>
            <person name="Johnson J."/>
            <person name="Nolan M."/>
            <person name="Tritt A."/>
            <person name="Barry K.W."/>
            <person name="Grigoriev I.V."/>
            <person name="Nagy L.G."/>
            <person name="Hibbett D."/>
            <person name="Henrissat B."/>
            <person name="Matheny P.B."/>
            <person name="Labbe J."/>
            <person name="Martin F.M."/>
        </authorList>
    </citation>
    <scope>NUCLEOTIDE SEQUENCE</scope>
    <source>
        <strain evidence="1">EC-137</strain>
    </source>
</reference>
<protein>
    <submittedName>
        <fullName evidence="1">Uncharacterized protein</fullName>
    </submittedName>
</protein>